<evidence type="ECO:0000256" key="1">
    <source>
        <dbReference type="ARBA" id="ARBA00004370"/>
    </source>
</evidence>
<comment type="caution">
    <text evidence="7">The sequence shown here is derived from an EMBL/GenBank/DDBJ whole genome shotgun (WGS) entry which is preliminary data.</text>
</comment>
<organism evidence="7 8">
    <name type="scientific">Candidatus Woesebacteria bacterium RIFCSPHIGHO2_12_FULL_42_9</name>
    <dbReference type="NCBI Taxonomy" id="1802511"/>
    <lineage>
        <taxon>Bacteria</taxon>
        <taxon>Candidatus Woeseibacteriota</taxon>
    </lineage>
</organism>
<keyword evidence="6" id="KW-0066">ATP synthesis</keyword>
<evidence type="ECO:0000256" key="4">
    <source>
        <dbReference type="ARBA" id="ARBA00023065"/>
    </source>
</evidence>
<evidence type="ECO:0000256" key="6">
    <source>
        <dbReference type="ARBA" id="ARBA00023310"/>
    </source>
</evidence>
<dbReference type="GO" id="GO:0046933">
    <property type="term" value="F:proton-transporting ATP synthase activity, rotational mechanism"/>
    <property type="evidence" value="ECO:0007669"/>
    <property type="project" value="InterPro"/>
</dbReference>
<evidence type="ECO:0000256" key="5">
    <source>
        <dbReference type="ARBA" id="ARBA00023136"/>
    </source>
</evidence>
<reference evidence="7 8" key="1">
    <citation type="journal article" date="2016" name="Nat. Commun.">
        <title>Thousands of microbial genomes shed light on interconnected biogeochemical processes in an aquifer system.</title>
        <authorList>
            <person name="Anantharaman K."/>
            <person name="Brown C.T."/>
            <person name="Hug L.A."/>
            <person name="Sharon I."/>
            <person name="Castelle C.J."/>
            <person name="Probst A.J."/>
            <person name="Thomas B.C."/>
            <person name="Singh A."/>
            <person name="Wilkins M.J."/>
            <person name="Karaoz U."/>
            <person name="Brodie E.L."/>
            <person name="Williams K.H."/>
            <person name="Hubbard S.S."/>
            <person name="Banfield J.F."/>
        </authorList>
    </citation>
    <scope>NUCLEOTIDE SEQUENCE [LARGE SCALE GENOMIC DNA]</scope>
</reference>
<name>A0A1F8ATX2_9BACT</name>
<dbReference type="STRING" id="1802511.A3E15_03500"/>
<dbReference type="Pfam" id="PF00213">
    <property type="entry name" value="OSCP"/>
    <property type="match status" value="1"/>
</dbReference>
<keyword evidence="3" id="KW-0375">Hydrogen ion transport</keyword>
<gene>
    <name evidence="7" type="ORF">A3E15_03500</name>
</gene>
<comment type="subcellular location">
    <subcellularLocation>
        <location evidence="1">Membrane</location>
    </subcellularLocation>
</comment>
<evidence type="ECO:0000256" key="2">
    <source>
        <dbReference type="ARBA" id="ARBA00022448"/>
    </source>
</evidence>
<dbReference type="EMBL" id="MGGX01000026">
    <property type="protein sequence ID" value="OGM55186.1"/>
    <property type="molecule type" value="Genomic_DNA"/>
</dbReference>
<protein>
    <recommendedName>
        <fullName evidence="9">ATP synthase subunit delta</fullName>
    </recommendedName>
</protein>
<dbReference type="AlphaFoldDB" id="A0A1F8ATX2"/>
<evidence type="ECO:0000313" key="8">
    <source>
        <dbReference type="Proteomes" id="UP000177794"/>
    </source>
</evidence>
<keyword evidence="5" id="KW-0472">Membrane</keyword>
<accession>A0A1F8ATX2</accession>
<keyword evidence="4" id="KW-0406">Ion transport</keyword>
<proteinExistence type="predicted"/>
<evidence type="ECO:0008006" key="9">
    <source>
        <dbReference type="Google" id="ProtNLM"/>
    </source>
</evidence>
<evidence type="ECO:0000313" key="7">
    <source>
        <dbReference type="EMBL" id="OGM55186.1"/>
    </source>
</evidence>
<evidence type="ECO:0000256" key="3">
    <source>
        <dbReference type="ARBA" id="ARBA00022781"/>
    </source>
</evidence>
<keyword evidence="2" id="KW-0813">Transport</keyword>
<sequence>MYSDLLSLIRTKEEASKTAEQLETILAALYQNSPEALNLALSKKIDTELSRILKEAFDKGVDKIKFLKGAKEIIGELREITLTIAFEPREETKTLLAGWVRENLGEGVIVELKKDEKVVGGAIIISQGNYRDFSLRTKIKEFFKTQRNELAIFLK</sequence>
<dbReference type="InterPro" id="IPR000711">
    <property type="entry name" value="ATPase_OSCP/dsu"/>
</dbReference>
<dbReference type="Proteomes" id="UP000177794">
    <property type="component" value="Unassembled WGS sequence"/>
</dbReference>
<dbReference type="GO" id="GO:0016020">
    <property type="term" value="C:membrane"/>
    <property type="evidence" value="ECO:0007669"/>
    <property type="project" value="UniProtKB-SubCell"/>
</dbReference>